<dbReference type="EMBL" id="NIRI02000056">
    <property type="protein sequence ID" value="KAG5443253.1"/>
    <property type="molecule type" value="Genomic_DNA"/>
</dbReference>
<accession>A0A8T1M229</accession>
<evidence type="ECO:0000313" key="2">
    <source>
        <dbReference type="EMBL" id="KAG5443253.1"/>
    </source>
</evidence>
<feature type="non-terminal residue" evidence="2">
    <location>
        <position position="124"/>
    </location>
</feature>
<dbReference type="Proteomes" id="UP000286415">
    <property type="component" value="Unassembled WGS sequence"/>
</dbReference>
<keyword evidence="3" id="KW-1185">Reference proteome</keyword>
<evidence type="ECO:0000313" key="3">
    <source>
        <dbReference type="Proteomes" id="UP000286415"/>
    </source>
</evidence>
<evidence type="ECO:0000256" key="1">
    <source>
        <dbReference type="SAM" id="MobiDB-lite"/>
    </source>
</evidence>
<reference evidence="2 3" key="2">
    <citation type="journal article" date="2021" name="Genomics">
        <title>High-quality reference genome for Clonorchis sinensis.</title>
        <authorList>
            <person name="Young N.D."/>
            <person name="Stroehlein A.J."/>
            <person name="Kinkar L."/>
            <person name="Wang T."/>
            <person name="Sohn W.M."/>
            <person name="Chang B.C.H."/>
            <person name="Kaur P."/>
            <person name="Weisz D."/>
            <person name="Dudchenko O."/>
            <person name="Aiden E.L."/>
            <person name="Korhonen P.K."/>
            <person name="Gasser R.B."/>
        </authorList>
    </citation>
    <scope>NUCLEOTIDE SEQUENCE [LARGE SCALE GENOMIC DNA]</scope>
    <source>
        <strain evidence="2">Cs-k2</strain>
    </source>
</reference>
<name>A0A8T1M229_CLOSI</name>
<protein>
    <submittedName>
        <fullName evidence="2">Uncharacterized protein</fullName>
    </submittedName>
</protein>
<sequence length="124" mass="13930">MDQQLNEGHEPLNQAVRTGHRRQNPEPFLIGSKPAGHCESELSGMIEQRDEYKRALQQLNRASTPSPDWRVNRSSQLGQLLGRRSMGRAHQSHRSSVNTFACSDVKIQMRPTCVGGVVVTRSPR</sequence>
<comment type="caution">
    <text evidence="2">The sequence shown here is derived from an EMBL/GenBank/DDBJ whole genome shotgun (WGS) entry which is preliminary data.</text>
</comment>
<gene>
    <name evidence="2" type="ORF">CSKR_111050</name>
</gene>
<proteinExistence type="predicted"/>
<dbReference type="AlphaFoldDB" id="A0A8T1M229"/>
<organism evidence="2 3">
    <name type="scientific">Clonorchis sinensis</name>
    <name type="common">Chinese liver fluke</name>
    <dbReference type="NCBI Taxonomy" id="79923"/>
    <lineage>
        <taxon>Eukaryota</taxon>
        <taxon>Metazoa</taxon>
        <taxon>Spiralia</taxon>
        <taxon>Lophotrochozoa</taxon>
        <taxon>Platyhelminthes</taxon>
        <taxon>Trematoda</taxon>
        <taxon>Digenea</taxon>
        <taxon>Opisthorchiida</taxon>
        <taxon>Opisthorchiata</taxon>
        <taxon>Opisthorchiidae</taxon>
        <taxon>Clonorchis</taxon>
    </lineage>
</organism>
<feature type="region of interest" description="Disordered" evidence="1">
    <location>
        <begin position="1"/>
        <end position="37"/>
    </location>
</feature>
<reference evidence="2 3" key="1">
    <citation type="journal article" date="2018" name="Biotechnol. Adv.">
        <title>Improved genomic resources and new bioinformatic workflow for the carcinogenic parasite Clonorchis sinensis: Biotechnological implications.</title>
        <authorList>
            <person name="Wang D."/>
            <person name="Korhonen P.K."/>
            <person name="Gasser R.B."/>
            <person name="Young N.D."/>
        </authorList>
    </citation>
    <scope>NUCLEOTIDE SEQUENCE [LARGE SCALE GENOMIC DNA]</scope>
    <source>
        <strain evidence="2">Cs-k2</strain>
    </source>
</reference>